<gene>
    <name evidence="2" type="ORF">CEUSTIGMA_g5265.t1</name>
</gene>
<dbReference type="InterPro" id="IPR016621">
    <property type="entry name" value="UCP014543"/>
</dbReference>
<dbReference type="Proteomes" id="UP000232323">
    <property type="component" value="Unassembled WGS sequence"/>
</dbReference>
<accession>A0A250X4K2</accession>
<name>A0A250X4K2_9CHLO</name>
<dbReference type="PANTHER" id="PTHR35732">
    <property type="entry name" value="OS10G0545100 PROTEIN"/>
    <property type="match status" value="1"/>
</dbReference>
<dbReference type="EMBL" id="BEGY01000027">
    <property type="protein sequence ID" value="GAX77822.1"/>
    <property type="molecule type" value="Genomic_DNA"/>
</dbReference>
<evidence type="ECO:0000256" key="1">
    <source>
        <dbReference type="SAM" id="Phobius"/>
    </source>
</evidence>
<evidence type="ECO:0000313" key="3">
    <source>
        <dbReference type="Proteomes" id="UP000232323"/>
    </source>
</evidence>
<keyword evidence="1" id="KW-1133">Transmembrane helix</keyword>
<dbReference type="OrthoDB" id="2018221at2759"/>
<dbReference type="PANTHER" id="PTHR35732:SF1">
    <property type="entry name" value="OS10G0545100 PROTEIN"/>
    <property type="match status" value="1"/>
</dbReference>
<keyword evidence="3" id="KW-1185">Reference proteome</keyword>
<proteinExistence type="predicted"/>
<sequence>MVRIDNKTRSGIVGQETFGPLAVLLVGFLWTDFDRFLTLMEEMEADQVKVVPCTTAMLSGTLQDALEVEPIPHYQQPALGQRRALILSGMYGSEVVEMVASYKEAGLPPCVFAAAVPNNYQRKVVDLVKEVYADHEAMTKRKQSAQ</sequence>
<feature type="transmembrane region" description="Helical" evidence="1">
    <location>
        <begin position="12"/>
        <end position="30"/>
    </location>
</feature>
<evidence type="ECO:0000313" key="2">
    <source>
        <dbReference type="EMBL" id="GAX77822.1"/>
    </source>
</evidence>
<keyword evidence="1" id="KW-0812">Transmembrane</keyword>
<dbReference type="Pfam" id="PF12646">
    <property type="entry name" value="DUF3783"/>
    <property type="match status" value="1"/>
</dbReference>
<dbReference type="AlphaFoldDB" id="A0A250X4K2"/>
<keyword evidence="1" id="KW-0472">Membrane</keyword>
<dbReference type="STRING" id="1157962.A0A250X4K2"/>
<protein>
    <submittedName>
        <fullName evidence="2">Uncharacterized protein</fullName>
    </submittedName>
</protein>
<organism evidence="2 3">
    <name type="scientific">Chlamydomonas eustigma</name>
    <dbReference type="NCBI Taxonomy" id="1157962"/>
    <lineage>
        <taxon>Eukaryota</taxon>
        <taxon>Viridiplantae</taxon>
        <taxon>Chlorophyta</taxon>
        <taxon>core chlorophytes</taxon>
        <taxon>Chlorophyceae</taxon>
        <taxon>CS clade</taxon>
        <taxon>Chlamydomonadales</taxon>
        <taxon>Chlamydomonadaceae</taxon>
        <taxon>Chlamydomonas</taxon>
    </lineage>
</organism>
<reference evidence="2 3" key="1">
    <citation type="submission" date="2017-08" db="EMBL/GenBank/DDBJ databases">
        <title>Acidophilic green algal genome provides insights into adaptation to an acidic environment.</title>
        <authorList>
            <person name="Hirooka S."/>
            <person name="Hirose Y."/>
            <person name="Kanesaki Y."/>
            <person name="Higuchi S."/>
            <person name="Fujiwara T."/>
            <person name="Onuma R."/>
            <person name="Era A."/>
            <person name="Ohbayashi R."/>
            <person name="Uzuka A."/>
            <person name="Nozaki H."/>
            <person name="Yoshikawa H."/>
            <person name="Miyagishima S.Y."/>
        </authorList>
    </citation>
    <scope>NUCLEOTIDE SEQUENCE [LARGE SCALE GENOMIC DNA]</scope>
    <source>
        <strain evidence="2 3">NIES-2499</strain>
    </source>
</reference>
<comment type="caution">
    <text evidence="2">The sequence shown here is derived from an EMBL/GenBank/DDBJ whole genome shotgun (WGS) entry which is preliminary data.</text>
</comment>